<dbReference type="PATRIC" id="fig|45065.4.peg.1193"/>
<proteinExistence type="predicted"/>
<reference evidence="1 2" key="1">
    <citation type="submission" date="2015-11" db="EMBL/GenBank/DDBJ databases">
        <title>Genomic analysis of 38 Legionella species identifies large and diverse effector repertoires.</title>
        <authorList>
            <person name="Burstein D."/>
            <person name="Amaro F."/>
            <person name="Zusman T."/>
            <person name="Lifshitz Z."/>
            <person name="Cohen O."/>
            <person name="Gilbert J.A."/>
            <person name="Pupko T."/>
            <person name="Shuman H.A."/>
            <person name="Segal G."/>
        </authorList>
    </citation>
    <scope>NUCLEOTIDE SEQUENCE [LARGE SCALE GENOMIC DNA]</scope>
    <source>
        <strain evidence="1 2">ATCC 49504</strain>
    </source>
</reference>
<evidence type="ECO:0000313" key="2">
    <source>
        <dbReference type="Proteomes" id="UP000054785"/>
    </source>
</evidence>
<evidence type="ECO:0000313" key="1">
    <source>
        <dbReference type="EMBL" id="KTD00001.1"/>
    </source>
</evidence>
<feature type="non-terminal residue" evidence="1">
    <location>
        <position position="836"/>
    </location>
</feature>
<dbReference type="AlphaFoldDB" id="A0A0W0TWV3"/>
<name>A0A0W0TWV3_9GAMM</name>
<organism evidence="1 2">
    <name type="scientific">Legionella geestiana</name>
    <dbReference type="NCBI Taxonomy" id="45065"/>
    <lineage>
        <taxon>Bacteria</taxon>
        <taxon>Pseudomonadati</taxon>
        <taxon>Pseudomonadota</taxon>
        <taxon>Gammaproteobacteria</taxon>
        <taxon>Legionellales</taxon>
        <taxon>Legionellaceae</taxon>
        <taxon>Legionella</taxon>
    </lineage>
</organism>
<sequence>RFNALLDNERFADGVAVPKAAKVIGLINTQKPDRYTGSDFYSRFGGNVETCPVDAGQLAAAIVTPFAEEADASADAVLINLYQAADWKERLLGRWTLQGNDLYFEEGSLTQALSSGKPITLENAPLDDPDFQHFWQQARVQGHINHARGELPFPETTSIALKQGYDWQALLQGASFDTVFAKDGIVCNPQKLPELFRRYECRDESLYTLPGLLEEHADKVLHLNVTRALSEDAWAECLSAAQKHQVRLHLHFTSASMMPTFLPSAVAASSSSSSSSSRQTEDAAFRPWQHDAKRATAVVISTDPDATIADVTQKEPGQWRVVDISECHPGDLLASLKGRFDNDSGRFVFSEKISALTMALDAGHSVLLTGAFSPELADELAEVIYTRRGQSTTGRLMLVASHPETFAFTEQSAHEVTAAEKQALLELQDEELSAIGGAGALETLSFAQLKARRDFIRAHPGQNPQKAWEGMETLPGKVELAPFNAENSLEEARRFHAGRLDAVEGVLSSSPFVFLTGLTGVGKTTFVREHLAKKHSVHLGEEALQDWITDKSDALKILFIDEANLELRQWSQFEGLFHQPPTLLVNGELVTLTDTHRVVFAGNPVSYGDDRSLASLFARHGKALIFDPLPLACIYEDILKPVFPGDMPEAEILTLCQPILDVYQYVCERSTDEVLITPRELQMMALLLTHAPQSPSIERARELAYTIAGLTLPPEHKQAFEQRFPKEPAIGEYAMLAGNFILTPSRQPLAERMGNLLALRHARLTKDGLNDAQKYGGLGGIIFEGEPGVGKSDFVKNFLRTRDYQRADVTADVFPVGNFYYEIPVSMGLEEKTRAL</sequence>
<comment type="caution">
    <text evidence="1">The sequence shown here is derived from an EMBL/GenBank/DDBJ whole genome shotgun (WGS) entry which is preliminary data.</text>
</comment>
<dbReference type="SUPFAM" id="SSF52540">
    <property type="entry name" value="P-loop containing nucleoside triphosphate hydrolases"/>
    <property type="match status" value="1"/>
</dbReference>
<dbReference type="EMBL" id="LNYC01000042">
    <property type="protein sequence ID" value="KTD00001.1"/>
    <property type="molecule type" value="Genomic_DNA"/>
</dbReference>
<keyword evidence="2" id="KW-1185">Reference proteome</keyword>
<dbReference type="Proteomes" id="UP000054785">
    <property type="component" value="Unassembled WGS sequence"/>
</dbReference>
<evidence type="ECO:0008006" key="3">
    <source>
        <dbReference type="Google" id="ProtNLM"/>
    </source>
</evidence>
<gene>
    <name evidence="1" type="ORF">Lgee_1115</name>
</gene>
<feature type="non-terminal residue" evidence="1">
    <location>
        <position position="1"/>
    </location>
</feature>
<dbReference type="InterPro" id="IPR027417">
    <property type="entry name" value="P-loop_NTPase"/>
</dbReference>
<protein>
    <recommendedName>
        <fullName evidence="3">AAA domain (Dynein-related subfamily)</fullName>
    </recommendedName>
</protein>
<accession>A0A0W0TWV3</accession>